<name>A0A4R4ZJ61_9ACTN</name>
<dbReference type="Pfam" id="PF00300">
    <property type="entry name" value="His_Phos_1"/>
    <property type="match status" value="1"/>
</dbReference>
<dbReference type="OrthoDB" id="9800841at2"/>
<sequence length="187" mass="20926">MTDLYLARHAEALPDESGLTDRGRDQAARLGQRLKEIPFTTIHHSPLPRAVQTARLLNHQAPLQASEEAGDHIPYVPLRNELPTDSADYYLDFLHQATPEELAQGPHIAERAVARFTGPSTSNHELLITHNFLIAWLVRDALDAPPWRWLTLNHSNCGLTVIRYTPNRPAALLMFNDESHLPAGIPS</sequence>
<dbReference type="PANTHER" id="PTHR20935:SF0">
    <property type="entry name" value="SERINE_THREONINE-PROTEIN PHOSPHATASE PGAM5, MITOCHONDRIAL"/>
    <property type="match status" value="1"/>
</dbReference>
<dbReference type="SMART" id="SM00855">
    <property type="entry name" value="PGAM"/>
    <property type="match status" value="1"/>
</dbReference>
<accession>A0A4R4ZJ61</accession>
<protein>
    <submittedName>
        <fullName evidence="2">Histidine phosphatase family protein</fullName>
    </submittedName>
</protein>
<dbReference type="GO" id="GO:0016787">
    <property type="term" value="F:hydrolase activity"/>
    <property type="evidence" value="ECO:0007669"/>
    <property type="project" value="UniProtKB-KW"/>
</dbReference>
<keyword evidence="3" id="KW-1185">Reference proteome</keyword>
<keyword evidence="1" id="KW-0378">Hydrolase</keyword>
<evidence type="ECO:0000313" key="3">
    <source>
        <dbReference type="Proteomes" id="UP000295124"/>
    </source>
</evidence>
<evidence type="ECO:0000313" key="2">
    <source>
        <dbReference type="EMBL" id="TDD58781.1"/>
    </source>
</evidence>
<dbReference type="CDD" id="cd07067">
    <property type="entry name" value="HP_PGM_like"/>
    <property type="match status" value="1"/>
</dbReference>
<dbReference type="InterPro" id="IPR051021">
    <property type="entry name" value="Mito_Ser/Thr_phosphatase"/>
</dbReference>
<dbReference type="Proteomes" id="UP000295124">
    <property type="component" value="Unassembled WGS sequence"/>
</dbReference>
<reference evidence="2 3" key="1">
    <citation type="submission" date="2019-03" db="EMBL/GenBank/DDBJ databases">
        <title>Draft genome sequences of novel Actinobacteria.</title>
        <authorList>
            <person name="Sahin N."/>
            <person name="Ay H."/>
            <person name="Saygin H."/>
        </authorList>
    </citation>
    <scope>NUCLEOTIDE SEQUENCE [LARGE SCALE GENOMIC DNA]</scope>
    <source>
        <strain evidence="2 3">JCM 13523</strain>
    </source>
</reference>
<dbReference type="PANTHER" id="PTHR20935">
    <property type="entry name" value="PHOSPHOGLYCERATE MUTASE-RELATED"/>
    <property type="match status" value="1"/>
</dbReference>
<organism evidence="2 3">
    <name type="scientific">Kribbella antibiotica</name>
    <dbReference type="NCBI Taxonomy" id="190195"/>
    <lineage>
        <taxon>Bacteria</taxon>
        <taxon>Bacillati</taxon>
        <taxon>Actinomycetota</taxon>
        <taxon>Actinomycetes</taxon>
        <taxon>Propionibacteriales</taxon>
        <taxon>Kribbellaceae</taxon>
        <taxon>Kribbella</taxon>
    </lineage>
</organism>
<proteinExistence type="predicted"/>
<comment type="caution">
    <text evidence="2">The sequence shown here is derived from an EMBL/GenBank/DDBJ whole genome shotgun (WGS) entry which is preliminary data.</text>
</comment>
<dbReference type="InterPro" id="IPR029033">
    <property type="entry name" value="His_PPase_superfam"/>
</dbReference>
<dbReference type="InterPro" id="IPR013078">
    <property type="entry name" value="His_Pase_superF_clade-1"/>
</dbReference>
<gene>
    <name evidence="2" type="ORF">E1263_17880</name>
</gene>
<dbReference type="AlphaFoldDB" id="A0A4R4ZJ61"/>
<dbReference type="EMBL" id="SMKX01000046">
    <property type="protein sequence ID" value="TDD58781.1"/>
    <property type="molecule type" value="Genomic_DNA"/>
</dbReference>
<dbReference type="SUPFAM" id="SSF53254">
    <property type="entry name" value="Phosphoglycerate mutase-like"/>
    <property type="match status" value="1"/>
</dbReference>
<dbReference type="RefSeq" id="WP_132168734.1">
    <property type="nucleotide sequence ID" value="NZ_SMKX01000046.1"/>
</dbReference>
<evidence type="ECO:0000256" key="1">
    <source>
        <dbReference type="ARBA" id="ARBA00022801"/>
    </source>
</evidence>
<dbReference type="Gene3D" id="3.40.50.1240">
    <property type="entry name" value="Phosphoglycerate mutase-like"/>
    <property type="match status" value="1"/>
</dbReference>